<dbReference type="InterPro" id="IPR009000">
    <property type="entry name" value="Transl_B-barrel_sf"/>
</dbReference>
<dbReference type="AlphaFoldDB" id="L2GLF7"/>
<keyword evidence="7" id="KW-1185">Reference proteome</keyword>
<dbReference type="InParanoid" id="L2GLF7"/>
<gene>
    <name evidence="6" type="ORF">VICG_01314</name>
</gene>
<name>L2GLF7_VITCO</name>
<dbReference type="Gene3D" id="4.10.960.10">
    <property type="entry name" value="Ribosomal protein L3, domain 3"/>
    <property type="match status" value="1"/>
</dbReference>
<organism evidence="6 7">
    <name type="scientific">Vittaforma corneae (strain ATCC 50505)</name>
    <name type="common">Microsporidian parasite</name>
    <name type="synonym">Nosema corneum</name>
    <dbReference type="NCBI Taxonomy" id="993615"/>
    <lineage>
        <taxon>Eukaryota</taxon>
        <taxon>Fungi</taxon>
        <taxon>Fungi incertae sedis</taxon>
        <taxon>Microsporidia</taxon>
        <taxon>Nosematidae</taxon>
        <taxon>Vittaforma</taxon>
    </lineage>
</organism>
<dbReference type="EMBL" id="JH370140">
    <property type="protein sequence ID" value="ELA41681.1"/>
    <property type="molecule type" value="Genomic_DNA"/>
</dbReference>
<dbReference type="Pfam" id="PF00297">
    <property type="entry name" value="Ribosomal_L3"/>
    <property type="match status" value="1"/>
</dbReference>
<dbReference type="RefSeq" id="XP_007604760.1">
    <property type="nucleotide sequence ID" value="XM_007604698.1"/>
</dbReference>
<dbReference type="GO" id="GO:0006364">
    <property type="term" value="P:rRNA processing"/>
    <property type="evidence" value="ECO:0007669"/>
    <property type="project" value="EnsemblFungi"/>
</dbReference>
<evidence type="ECO:0000256" key="4">
    <source>
        <dbReference type="RuleBase" id="RU003905"/>
    </source>
</evidence>
<dbReference type="InterPro" id="IPR045077">
    <property type="entry name" value="L3_arc_euk"/>
</dbReference>
<dbReference type="FunCoup" id="L2GLF7">
    <property type="interactions" value="98"/>
</dbReference>
<dbReference type="GO" id="GO:0003723">
    <property type="term" value="F:RNA binding"/>
    <property type="evidence" value="ECO:0007669"/>
    <property type="project" value="TreeGrafter"/>
</dbReference>
<dbReference type="GO" id="GO:0003735">
    <property type="term" value="F:structural constituent of ribosome"/>
    <property type="evidence" value="ECO:0007669"/>
    <property type="project" value="InterPro"/>
</dbReference>
<dbReference type="VEuPathDB" id="MicrosporidiaDB:VICG_01314"/>
<sequence length="383" mass="43137">MSCRKFRAPRHGSLQFRPKRRASSIRPSIKAFPRDDSTQPCHLTAFLSYKAGMTHVIRSKEVKSKTKSQTKELLEAVTILETPPMVIHGVVGYQRTIGGLKRTKVVLAEHMSEGVIRRMFTKRFVPGMKYTDLRKTVGFSQDDIEELKKTSDVIRVLAHSQVYKIRPIHQKKAHIAEIQVNGGSISEKVDFAIERLEREIPISEVFSENELIDTIGVTKGKGFQGVIKRWGVRILPRKTNKGIRKVACIGAWHPSRVMYSVARAGQLGFHRRTQMNLAVYAIGNGNDPVVTDFDLTVKTINPLGGFVNYGSVKNDYIMVKGPVTGPRKRVVTLRKSLLPKKTTEDIVIKFIDTSSKNGRGRFQTAEEKRAFYGISKPEVTGDY</sequence>
<dbReference type="GO" id="GO:0022625">
    <property type="term" value="C:cytosolic large ribosomal subunit"/>
    <property type="evidence" value="ECO:0007669"/>
    <property type="project" value="EnsemblFungi"/>
</dbReference>
<comment type="similarity">
    <text evidence="1 4">Belongs to the universal ribosomal protein uL3 family.</text>
</comment>
<dbReference type="GO" id="GO:0006414">
    <property type="term" value="P:translational elongation"/>
    <property type="evidence" value="ECO:0007669"/>
    <property type="project" value="EnsemblFungi"/>
</dbReference>
<dbReference type="PROSITE" id="PS00474">
    <property type="entry name" value="RIBOSOMAL_L3"/>
    <property type="match status" value="1"/>
</dbReference>
<evidence type="ECO:0000313" key="6">
    <source>
        <dbReference type="EMBL" id="ELA41681.1"/>
    </source>
</evidence>
<dbReference type="PANTHER" id="PTHR11363:SF5">
    <property type="entry name" value="LARGE RIBOSOMAL SUBUNIT PROTEIN UL3"/>
    <property type="match status" value="1"/>
</dbReference>
<dbReference type="PANTHER" id="PTHR11363">
    <property type="entry name" value="60S RIBOSOMAL PROTEIN L3-RELATED"/>
    <property type="match status" value="1"/>
</dbReference>
<dbReference type="FunFam" id="4.10.960.10:FF:000002">
    <property type="entry name" value="60S ribosomal protein L3"/>
    <property type="match status" value="1"/>
</dbReference>
<dbReference type="SUPFAM" id="SSF50447">
    <property type="entry name" value="Translation proteins"/>
    <property type="match status" value="1"/>
</dbReference>
<dbReference type="GO" id="GO:1990145">
    <property type="term" value="P:maintenance of translational fidelity"/>
    <property type="evidence" value="ECO:0007669"/>
    <property type="project" value="EnsemblFungi"/>
</dbReference>
<feature type="compositionally biased region" description="Basic residues" evidence="5">
    <location>
        <begin position="1"/>
        <end position="10"/>
    </location>
</feature>
<evidence type="ECO:0008006" key="8">
    <source>
        <dbReference type="Google" id="ProtNLM"/>
    </source>
</evidence>
<keyword evidence="3 4" id="KW-0687">Ribonucleoprotein</keyword>
<dbReference type="OrthoDB" id="1611972at2759"/>
<dbReference type="OMA" id="QRTEYNK"/>
<keyword evidence="2 4" id="KW-0689">Ribosomal protein</keyword>
<dbReference type="HOGENOM" id="CLU_033361_2_1_1"/>
<dbReference type="Gene3D" id="2.40.30.10">
    <property type="entry name" value="Translation factors"/>
    <property type="match status" value="1"/>
</dbReference>
<reference evidence="7" key="1">
    <citation type="submission" date="2011-05" db="EMBL/GenBank/DDBJ databases">
        <title>The genome sequence of Vittaforma corneae strain ATCC 50505.</title>
        <authorList>
            <consortium name="The Broad Institute Genome Sequencing Platform"/>
            <person name="Cuomo C."/>
            <person name="Didier E."/>
            <person name="Bowers L."/>
            <person name="Young S.K."/>
            <person name="Zeng Q."/>
            <person name="Gargeya S."/>
            <person name="Fitzgerald M."/>
            <person name="Haas B."/>
            <person name="Abouelleil A."/>
            <person name="Alvarado L."/>
            <person name="Arachchi H.M."/>
            <person name="Berlin A."/>
            <person name="Chapman S.B."/>
            <person name="Gearin G."/>
            <person name="Goldberg J."/>
            <person name="Griggs A."/>
            <person name="Gujja S."/>
            <person name="Hansen M."/>
            <person name="Heiman D."/>
            <person name="Howarth C."/>
            <person name="Larimer J."/>
            <person name="Lui A."/>
            <person name="MacDonald P.J.P."/>
            <person name="McCowen C."/>
            <person name="Montmayeur A."/>
            <person name="Murphy C."/>
            <person name="Neiman D."/>
            <person name="Pearson M."/>
            <person name="Priest M."/>
            <person name="Roberts A."/>
            <person name="Saif S."/>
            <person name="Shea T."/>
            <person name="Sisk P."/>
            <person name="Stolte C."/>
            <person name="Sykes S."/>
            <person name="Wortman J."/>
            <person name="Nusbaum C."/>
            <person name="Birren B."/>
        </authorList>
    </citation>
    <scope>NUCLEOTIDE SEQUENCE [LARGE SCALE GENOMIC DNA]</scope>
    <source>
        <strain evidence="7">ATCC 50505</strain>
    </source>
</reference>
<dbReference type="InterPro" id="IPR019926">
    <property type="entry name" value="Ribosomal_uL3_CS"/>
</dbReference>
<evidence type="ECO:0000256" key="1">
    <source>
        <dbReference type="ARBA" id="ARBA00006540"/>
    </source>
</evidence>
<feature type="region of interest" description="Disordered" evidence="5">
    <location>
        <begin position="1"/>
        <end position="25"/>
    </location>
</feature>
<dbReference type="Proteomes" id="UP000011082">
    <property type="component" value="Unassembled WGS sequence"/>
</dbReference>
<evidence type="ECO:0000256" key="3">
    <source>
        <dbReference type="ARBA" id="ARBA00023274"/>
    </source>
</evidence>
<dbReference type="SMR" id="L2GLF7"/>
<proteinExistence type="inferred from homology"/>
<evidence type="ECO:0000256" key="2">
    <source>
        <dbReference type="ARBA" id="ARBA00022980"/>
    </source>
</evidence>
<dbReference type="FunFam" id="2.40.30.10:FF:000351">
    <property type="entry name" value="Ribosomal protein L3"/>
    <property type="match status" value="1"/>
</dbReference>
<dbReference type="InterPro" id="IPR000597">
    <property type="entry name" value="Ribosomal_uL3"/>
</dbReference>
<dbReference type="STRING" id="993615.L2GLF7"/>
<evidence type="ECO:0000313" key="7">
    <source>
        <dbReference type="Proteomes" id="UP000011082"/>
    </source>
</evidence>
<dbReference type="GeneID" id="19882025"/>
<dbReference type="GO" id="GO:0000027">
    <property type="term" value="P:ribosomal large subunit assembly"/>
    <property type="evidence" value="ECO:0007669"/>
    <property type="project" value="EnsemblFungi"/>
</dbReference>
<protein>
    <recommendedName>
        <fullName evidence="8">50S ribosomal protein L3</fullName>
    </recommendedName>
</protein>
<dbReference type="InterPro" id="IPR044892">
    <property type="entry name" value="Ribosomal_L3_dom_3_arc_sf"/>
</dbReference>
<accession>L2GLF7</accession>
<evidence type="ECO:0000256" key="5">
    <source>
        <dbReference type="SAM" id="MobiDB-lite"/>
    </source>
</evidence>
<dbReference type="Gene3D" id="3.30.1430.10">
    <property type="match status" value="1"/>
</dbReference>